<feature type="transmembrane region" description="Helical" evidence="8">
    <location>
        <begin position="239"/>
        <end position="257"/>
    </location>
</feature>
<feature type="transmembrane region" description="Helical" evidence="8">
    <location>
        <begin position="131"/>
        <end position="149"/>
    </location>
</feature>
<evidence type="ECO:0000256" key="6">
    <source>
        <dbReference type="ARBA" id="ARBA00022989"/>
    </source>
</evidence>
<sequence length="311" mass="34104">MAFLHAMGGVFGLILMGMVGYVLAGKGWFGPETRILLPRLITYVALPPYLMSTIMRAFRRDGLLDFIQGALLPLAAVALTFVLAIIIGKIARVRRQHFGLFCASVANSNTIFVGIPVNLALFGEEAVPYVLLYYFASTVFFWTVGQYAITRDIEGEARLIPLRTRVMQIFSPPLLGFLTGLLLILCNVELPFFLQDAARYLGNMTTPLALIFIGITMHDMGLRGITISRDLALALSGRILLGPLVMYTLLTFFPVAGLMGKVFIMQSSLPVMAQAAILSAYYHTDAEFGAKAVTMSTLLCIVTVPLYMTIL</sequence>
<dbReference type="InterPro" id="IPR004776">
    <property type="entry name" value="Mem_transp_PIN-like"/>
</dbReference>
<evidence type="ECO:0000256" key="4">
    <source>
        <dbReference type="ARBA" id="ARBA00022475"/>
    </source>
</evidence>
<evidence type="ECO:0000256" key="3">
    <source>
        <dbReference type="ARBA" id="ARBA00022448"/>
    </source>
</evidence>
<feature type="transmembrane region" description="Helical" evidence="8">
    <location>
        <begin position="98"/>
        <end position="119"/>
    </location>
</feature>
<dbReference type="AlphaFoldDB" id="A0A212L3P4"/>
<protein>
    <submittedName>
        <fullName evidence="9">Auxin efflux carrier</fullName>
    </submittedName>
</protein>
<evidence type="ECO:0000256" key="5">
    <source>
        <dbReference type="ARBA" id="ARBA00022692"/>
    </source>
</evidence>
<dbReference type="RefSeq" id="WP_179980070.1">
    <property type="nucleotide sequence ID" value="NZ_LT608333.1"/>
</dbReference>
<feature type="transmembrane region" description="Helical" evidence="8">
    <location>
        <begin position="6"/>
        <end position="24"/>
    </location>
</feature>
<organism evidence="9">
    <name type="scientific">uncultured Desulfovibrio sp</name>
    <dbReference type="NCBI Taxonomy" id="167968"/>
    <lineage>
        <taxon>Bacteria</taxon>
        <taxon>Pseudomonadati</taxon>
        <taxon>Thermodesulfobacteriota</taxon>
        <taxon>Desulfovibrionia</taxon>
        <taxon>Desulfovibrionales</taxon>
        <taxon>Desulfovibrionaceae</taxon>
        <taxon>Desulfovibrio</taxon>
        <taxon>environmental samples</taxon>
    </lineage>
</organism>
<dbReference type="Pfam" id="PF03547">
    <property type="entry name" value="Mem_trans"/>
    <property type="match status" value="1"/>
</dbReference>
<dbReference type="InterPro" id="IPR038770">
    <property type="entry name" value="Na+/solute_symporter_sf"/>
</dbReference>
<evidence type="ECO:0000256" key="1">
    <source>
        <dbReference type="ARBA" id="ARBA00004651"/>
    </source>
</evidence>
<accession>A0A212L3P4</accession>
<keyword evidence="6 8" id="KW-1133">Transmembrane helix</keyword>
<dbReference type="Gene3D" id="1.20.1530.20">
    <property type="match status" value="1"/>
</dbReference>
<feature type="transmembrane region" description="Helical" evidence="8">
    <location>
        <begin position="170"/>
        <end position="194"/>
    </location>
</feature>
<feature type="transmembrane region" description="Helical" evidence="8">
    <location>
        <begin position="70"/>
        <end position="91"/>
    </location>
</feature>
<dbReference type="GO" id="GO:0005886">
    <property type="term" value="C:plasma membrane"/>
    <property type="evidence" value="ECO:0007669"/>
    <property type="project" value="UniProtKB-SubCell"/>
</dbReference>
<reference evidence="9" key="1">
    <citation type="submission" date="2016-08" db="EMBL/GenBank/DDBJ databases">
        <authorList>
            <person name="Seilhamer J.J."/>
        </authorList>
    </citation>
    <scope>NUCLEOTIDE SEQUENCE</scope>
    <source>
        <strain evidence="9">86-1</strain>
    </source>
</reference>
<gene>
    <name evidence="9" type="ORF">KL86DES1_20424</name>
</gene>
<keyword evidence="4" id="KW-1003">Cell membrane</keyword>
<keyword evidence="5 8" id="KW-0812">Transmembrane</keyword>
<evidence type="ECO:0000313" key="9">
    <source>
        <dbReference type="EMBL" id="SCM72145.1"/>
    </source>
</evidence>
<evidence type="ECO:0000256" key="8">
    <source>
        <dbReference type="SAM" id="Phobius"/>
    </source>
</evidence>
<keyword evidence="3" id="KW-0813">Transport</keyword>
<comment type="subcellular location">
    <subcellularLocation>
        <location evidence="1">Cell membrane</location>
        <topology evidence="1">Multi-pass membrane protein</topology>
    </subcellularLocation>
</comment>
<dbReference type="PANTHER" id="PTHR36838">
    <property type="entry name" value="AUXIN EFFLUX CARRIER FAMILY PROTEIN"/>
    <property type="match status" value="1"/>
</dbReference>
<comment type="similarity">
    <text evidence="2">Belongs to the auxin efflux carrier (TC 2.A.69) family.</text>
</comment>
<evidence type="ECO:0000256" key="2">
    <source>
        <dbReference type="ARBA" id="ARBA00010145"/>
    </source>
</evidence>
<feature type="transmembrane region" description="Helical" evidence="8">
    <location>
        <begin position="263"/>
        <end position="281"/>
    </location>
</feature>
<keyword evidence="7 8" id="KW-0472">Membrane</keyword>
<proteinExistence type="inferred from homology"/>
<feature type="transmembrane region" description="Helical" evidence="8">
    <location>
        <begin position="288"/>
        <end position="308"/>
    </location>
</feature>
<dbReference type="GO" id="GO:0055085">
    <property type="term" value="P:transmembrane transport"/>
    <property type="evidence" value="ECO:0007669"/>
    <property type="project" value="InterPro"/>
</dbReference>
<evidence type="ECO:0000256" key="7">
    <source>
        <dbReference type="ARBA" id="ARBA00023136"/>
    </source>
</evidence>
<feature type="transmembrane region" description="Helical" evidence="8">
    <location>
        <begin position="200"/>
        <end position="218"/>
    </location>
</feature>
<dbReference type="PANTHER" id="PTHR36838:SF1">
    <property type="entry name" value="SLR1864 PROTEIN"/>
    <property type="match status" value="1"/>
</dbReference>
<dbReference type="EMBL" id="FMJC01000002">
    <property type="protein sequence ID" value="SCM72145.1"/>
    <property type="molecule type" value="Genomic_DNA"/>
</dbReference>
<name>A0A212L3P4_9BACT</name>